<dbReference type="Proteomes" id="UP000825258">
    <property type="component" value="Chromosome"/>
</dbReference>
<evidence type="ECO:0000313" key="2">
    <source>
        <dbReference type="EMBL" id="BCY28672.1"/>
    </source>
</evidence>
<dbReference type="InterPro" id="IPR023210">
    <property type="entry name" value="NADP_OxRdtase_dom"/>
</dbReference>
<evidence type="ECO:0000313" key="3">
    <source>
        <dbReference type="Proteomes" id="UP000825258"/>
    </source>
</evidence>
<organism evidence="2 3">
    <name type="scientific">Flavobacterium okayamense</name>
    <dbReference type="NCBI Taxonomy" id="2830782"/>
    <lineage>
        <taxon>Bacteria</taxon>
        <taxon>Pseudomonadati</taxon>
        <taxon>Bacteroidota</taxon>
        <taxon>Flavobacteriia</taxon>
        <taxon>Flavobacteriales</taxon>
        <taxon>Flavobacteriaceae</taxon>
        <taxon>Flavobacterium</taxon>
    </lineage>
</organism>
<name>A0ABN6HWD7_9FLAO</name>
<dbReference type="InterPro" id="IPR036812">
    <property type="entry name" value="NAD(P)_OxRdtase_dom_sf"/>
</dbReference>
<dbReference type="PANTHER" id="PTHR43312">
    <property type="entry name" value="D-THREO-ALDOSE 1-DEHYDROGENASE"/>
    <property type="match status" value="1"/>
</dbReference>
<dbReference type="PANTHER" id="PTHR43312:SF1">
    <property type="entry name" value="NADP-DEPENDENT OXIDOREDUCTASE DOMAIN-CONTAINING PROTEIN"/>
    <property type="match status" value="1"/>
</dbReference>
<protein>
    <submittedName>
        <fullName evidence="2">Oxidoreductase</fullName>
    </submittedName>
</protein>
<proteinExistence type="predicted"/>
<evidence type="ECO:0000259" key="1">
    <source>
        <dbReference type="Pfam" id="PF00248"/>
    </source>
</evidence>
<dbReference type="EMBL" id="AP024749">
    <property type="protein sequence ID" value="BCY28672.1"/>
    <property type="molecule type" value="Genomic_DNA"/>
</dbReference>
<feature type="domain" description="NADP-dependent oxidoreductase" evidence="1">
    <location>
        <begin position="2"/>
        <end position="267"/>
    </location>
</feature>
<gene>
    <name evidence="2" type="ORF">KK2020170_15400</name>
</gene>
<keyword evidence="3" id="KW-1185">Reference proteome</keyword>
<dbReference type="RefSeq" id="WP_221257786.1">
    <property type="nucleotide sequence ID" value="NZ_AP024749.1"/>
</dbReference>
<dbReference type="Pfam" id="PF00248">
    <property type="entry name" value="Aldo_ket_red"/>
    <property type="match status" value="1"/>
</dbReference>
<dbReference type="SUPFAM" id="SSF51430">
    <property type="entry name" value="NAD(P)-linked oxidoreductase"/>
    <property type="match status" value="1"/>
</dbReference>
<accession>A0ABN6HWD7</accession>
<reference evidence="2 3" key="1">
    <citation type="submission" date="2021-06" db="EMBL/GenBank/DDBJ databases">
        <title>Whole genome sequences of Flavobacterium sp. KK2020170 and assembly.</title>
        <authorList>
            <person name="Kitahara K."/>
            <person name="Miyoshi S."/>
            <person name="Uesaka K."/>
        </authorList>
    </citation>
    <scope>NUCLEOTIDE SEQUENCE [LARGE SCALE GENOMIC DNA]</scope>
    <source>
        <strain evidence="2 3">KK2020170</strain>
    </source>
</reference>
<dbReference type="InterPro" id="IPR053135">
    <property type="entry name" value="AKR2_Oxidoreductase"/>
</dbReference>
<dbReference type="CDD" id="cd19097">
    <property type="entry name" value="AKR_unchar"/>
    <property type="match status" value="1"/>
</dbReference>
<sequence length="282" mass="32183">MKLALGTVQFGLSYGVSNTQGIPSDNQLAEIFSMATKYQLNTFDTAIAYGNAEERIAPFLNQDSKVISKFPKPSSKGELENAIVQSLQTLRLESLYGFMSHNGDFLIENPKLWDVLLKFKSDRKINKIGYSLYHPEQLEKLLKLGLQPDIIQVPFSLLDRKFEPYFKELKSNNVEIHCRSVFLQGLYFLDLNKIPTKLEVLKPSLLTLHQVAKDAKNEMVDLALNYVLENKFVDKVVIGVENAKQLEQSISSSLRWKEDKEIFEAINNIKVVNKELLNPANW</sequence>
<dbReference type="Gene3D" id="3.20.20.100">
    <property type="entry name" value="NADP-dependent oxidoreductase domain"/>
    <property type="match status" value="1"/>
</dbReference>